<keyword evidence="5" id="KW-0119">Carbohydrate metabolism</keyword>
<accession>A0A455UC16</accession>
<dbReference type="PANTHER" id="PTHR43651">
    <property type="entry name" value="1,4-ALPHA-GLUCAN-BRANCHING ENZYME"/>
    <property type="match status" value="1"/>
</dbReference>
<dbReference type="AlphaFoldDB" id="A0A455UC16"/>
<dbReference type="SUPFAM" id="SSF81296">
    <property type="entry name" value="E set domains"/>
    <property type="match status" value="2"/>
</dbReference>
<feature type="domain" description="Glycoside hydrolase family 13 N-terminal" evidence="6">
    <location>
        <begin position="134"/>
        <end position="216"/>
    </location>
</feature>
<gene>
    <name evidence="8" type="ORF">HSBAA_50860</name>
</gene>
<name>A0A455UC16_9GAMM</name>
<dbReference type="PANTHER" id="PTHR43651:SF3">
    <property type="entry name" value="1,4-ALPHA-GLUCAN-BRANCHING ENZYME"/>
    <property type="match status" value="1"/>
</dbReference>
<dbReference type="GO" id="GO:0005829">
    <property type="term" value="C:cytosol"/>
    <property type="evidence" value="ECO:0007669"/>
    <property type="project" value="TreeGrafter"/>
</dbReference>
<keyword evidence="1" id="KW-0321">Glycogen metabolism</keyword>
<dbReference type="InterPro" id="IPR013783">
    <property type="entry name" value="Ig-like_fold"/>
</dbReference>
<dbReference type="InterPro" id="IPR017853">
    <property type="entry name" value="GH"/>
</dbReference>
<keyword evidence="4" id="KW-0320">Glycogen biosynthesis</keyword>
<protein>
    <submittedName>
        <fullName evidence="8">Uncharacterized protein</fullName>
    </submittedName>
</protein>
<dbReference type="CDD" id="cd02855">
    <property type="entry name" value="E_set_GBE_prok_N"/>
    <property type="match status" value="1"/>
</dbReference>
<feature type="domain" description="1,4-alpha-glucan branching enzyme GlgB N-terminal" evidence="7">
    <location>
        <begin position="19"/>
        <end position="108"/>
    </location>
</feature>
<dbReference type="Pfam" id="PF22019">
    <property type="entry name" value="GlgB_N"/>
    <property type="match status" value="1"/>
</dbReference>
<dbReference type="EMBL" id="AP019514">
    <property type="protein sequence ID" value="BBI63780.1"/>
    <property type="molecule type" value="Genomic_DNA"/>
</dbReference>
<dbReference type="KEGG" id="hsr:HSBAA_50860"/>
<dbReference type="Gene3D" id="2.60.40.10">
    <property type="entry name" value="Immunoglobulins"/>
    <property type="match status" value="2"/>
</dbReference>
<dbReference type="InterPro" id="IPR014756">
    <property type="entry name" value="Ig_E-set"/>
</dbReference>
<proteinExistence type="predicted"/>
<dbReference type="FunFam" id="2.60.40.10:FF:000169">
    <property type="entry name" value="1,4-alpha-glucan branching enzyme GlgB"/>
    <property type="match status" value="1"/>
</dbReference>
<dbReference type="SUPFAM" id="SSF51445">
    <property type="entry name" value="(Trans)glycosidases"/>
    <property type="match status" value="1"/>
</dbReference>
<evidence type="ECO:0000256" key="2">
    <source>
        <dbReference type="ARBA" id="ARBA00022676"/>
    </source>
</evidence>
<evidence type="ECO:0000256" key="3">
    <source>
        <dbReference type="ARBA" id="ARBA00022679"/>
    </source>
</evidence>
<dbReference type="Pfam" id="PF02922">
    <property type="entry name" value="CBM_48"/>
    <property type="match status" value="1"/>
</dbReference>
<evidence type="ECO:0000259" key="7">
    <source>
        <dbReference type="Pfam" id="PF22019"/>
    </source>
</evidence>
<dbReference type="GO" id="GO:0005978">
    <property type="term" value="P:glycogen biosynthetic process"/>
    <property type="evidence" value="ECO:0007669"/>
    <property type="project" value="UniProtKB-KW"/>
</dbReference>
<sequence>MNEVIHTQPILDRSLWLSEEDADALAQGTHHDPFSILGIHTDDEGQFLRVFLPGAVGVDVLDREGGKSRCCLTSMQIPGLFAARLPHAAPYLLHIRWPQGEQITEDPYSFGLLLGEMDLYLLGEGNHRNLGHCLGAQPMAVDGVDGVRFSVWAPNAKRVSVVGNFNSWDGRRHMMRLRISAGVWELFVPRIGPGEAYKYEIIEAQGAIGLRADPVALATEAPPSTASVVADTTPFTWHDEEWIAQRQKAHDPSRPISIYEVHAASWRKHGGDNGELYSWRDLAEQLIPYVLEMGFTHVELLPIMEHPFGGSWGYQPLGQFAPVPVSASLPTLPTSSMSAIAPDWVSFLIGYRPTFLPTPMAWRASTVLPCTNMSIPSRGSIRIGTPTSTIWAGVKCMGSCSPRHCIG</sequence>
<keyword evidence="2" id="KW-0328">Glycosyltransferase</keyword>
<dbReference type="GO" id="GO:0004553">
    <property type="term" value="F:hydrolase activity, hydrolyzing O-glycosyl compounds"/>
    <property type="evidence" value="ECO:0007669"/>
    <property type="project" value="InterPro"/>
</dbReference>
<evidence type="ECO:0000256" key="5">
    <source>
        <dbReference type="ARBA" id="ARBA00023277"/>
    </source>
</evidence>
<evidence type="ECO:0000313" key="9">
    <source>
        <dbReference type="Proteomes" id="UP000320231"/>
    </source>
</evidence>
<dbReference type="InterPro" id="IPR044143">
    <property type="entry name" value="GlgB_N_E_set_prok"/>
</dbReference>
<dbReference type="Gene3D" id="3.20.20.80">
    <property type="entry name" value="Glycosidases"/>
    <property type="match status" value="1"/>
</dbReference>
<dbReference type="InterPro" id="IPR054169">
    <property type="entry name" value="GlgB_N"/>
</dbReference>
<organism evidence="8 9">
    <name type="scientific">Vreelandella sulfidaeris</name>
    <dbReference type="NCBI Taxonomy" id="115553"/>
    <lineage>
        <taxon>Bacteria</taxon>
        <taxon>Pseudomonadati</taxon>
        <taxon>Pseudomonadota</taxon>
        <taxon>Gammaproteobacteria</taxon>
        <taxon>Oceanospirillales</taxon>
        <taxon>Halomonadaceae</taxon>
        <taxon>Vreelandella</taxon>
    </lineage>
</organism>
<evidence type="ECO:0000256" key="1">
    <source>
        <dbReference type="ARBA" id="ARBA00022600"/>
    </source>
</evidence>
<evidence type="ECO:0000256" key="4">
    <source>
        <dbReference type="ARBA" id="ARBA00023056"/>
    </source>
</evidence>
<dbReference type="InterPro" id="IPR004193">
    <property type="entry name" value="Glyco_hydro_13_N"/>
</dbReference>
<evidence type="ECO:0000313" key="8">
    <source>
        <dbReference type="EMBL" id="BBI63780.1"/>
    </source>
</evidence>
<reference evidence="8 9" key="1">
    <citation type="journal article" date="2019" name="Microbiol. Resour. Announc.">
        <title>Complete Genome Sequence of Halomonas sulfidaeris Strain Esulfide1 Isolated from a Metal Sulfide Rock at a Depth of 2,200 Meters, Obtained Using Nanopore Sequencing.</title>
        <authorList>
            <person name="Saito M."/>
            <person name="Nishigata A."/>
            <person name="Galipon J."/>
            <person name="Arakawa K."/>
        </authorList>
    </citation>
    <scope>NUCLEOTIDE SEQUENCE [LARGE SCALE GENOMIC DNA]</scope>
    <source>
        <strain evidence="8 9">ATCC BAA-803</strain>
    </source>
</reference>
<evidence type="ECO:0000259" key="6">
    <source>
        <dbReference type="Pfam" id="PF02922"/>
    </source>
</evidence>
<dbReference type="GO" id="GO:0003844">
    <property type="term" value="F:1,4-alpha-glucan branching enzyme activity"/>
    <property type="evidence" value="ECO:0007669"/>
    <property type="project" value="TreeGrafter"/>
</dbReference>
<dbReference type="Proteomes" id="UP000320231">
    <property type="component" value="Chromosome"/>
</dbReference>
<keyword evidence="3" id="KW-0808">Transferase</keyword>